<dbReference type="Proteomes" id="UP000248090">
    <property type="component" value="Unassembled WGS sequence"/>
</dbReference>
<evidence type="ECO:0000313" key="2">
    <source>
        <dbReference type="Proteomes" id="UP000248090"/>
    </source>
</evidence>
<reference evidence="1 2" key="1">
    <citation type="submission" date="2015-03" db="EMBL/GenBank/DDBJ databases">
        <authorList>
            <person name="Krishnan R."/>
            <person name="Midha S."/>
            <person name="Patil P.B."/>
            <person name="Rameshkumar N."/>
        </authorList>
    </citation>
    <scope>NUCLEOTIDE SEQUENCE [LARGE SCALE GENOMIC DNA]</scope>
    <source>
        <strain evidence="1 2">L1E11</strain>
    </source>
</reference>
<accession>A0ABX5M112</accession>
<keyword evidence="2" id="KW-1185">Reference proteome</keyword>
<dbReference type="EMBL" id="LAPT01000022">
    <property type="protein sequence ID" value="PXF32177.1"/>
    <property type="molecule type" value="Genomic_DNA"/>
</dbReference>
<organism evidence="1 2">
    <name type="scientific">Pokkaliibacter plantistimulans</name>
    <dbReference type="NCBI Taxonomy" id="1635171"/>
    <lineage>
        <taxon>Bacteria</taxon>
        <taxon>Pseudomonadati</taxon>
        <taxon>Pseudomonadota</taxon>
        <taxon>Gammaproteobacteria</taxon>
        <taxon>Oceanospirillales</taxon>
        <taxon>Balneatrichaceae</taxon>
        <taxon>Pokkaliibacter</taxon>
    </lineage>
</organism>
<proteinExistence type="predicted"/>
<evidence type="ECO:0000313" key="1">
    <source>
        <dbReference type="EMBL" id="PXF32177.1"/>
    </source>
</evidence>
<protein>
    <recommendedName>
        <fullName evidence="3">Beta-ketoacyl synthase N-terminal domain-containing protein</fullName>
    </recommendedName>
</protein>
<dbReference type="RefSeq" id="WP_110186419.1">
    <property type="nucleotide sequence ID" value="NZ_CP177354.1"/>
</dbReference>
<gene>
    <name evidence="1" type="ORF">WH50_05435</name>
</gene>
<comment type="caution">
    <text evidence="1">The sequence shown here is derived from an EMBL/GenBank/DDBJ whole genome shotgun (WGS) entry which is preliminary data.</text>
</comment>
<evidence type="ECO:0008006" key="3">
    <source>
        <dbReference type="Google" id="ProtNLM"/>
    </source>
</evidence>
<sequence length="321" mass="35385">MTDSLVNPSRYRPFTLSSLVFAVAQLDSWPQAANVTMFMQDEVLMDASTAAYPLRFHPAIGVESSRFRRLDILLQHYRNVLADLTGPLYVLLPAWLSAPQSSQLQSTLKGLCVGTSAEVIYLDSQPDRYLQHWPTLQQQLDKGRPLSLLAFDSPVPAVASHLLGGTACEGLIVLSLQPATAGLTLGSVASGFRLLHSFSEGSTADTTLLRQCLATSTEPLHHLLPPAGCLQQAQWLDLYEHISHRAADTLKVHHPEQAFGELGSLQLPYRLLYLQHHLHRDQQALMLDMTCKGHRCFSLWHNTPSPANALASASIKGDYYG</sequence>
<name>A0ABX5M112_9GAMM</name>